<keyword evidence="3" id="KW-1185">Reference proteome</keyword>
<proteinExistence type="predicted"/>
<evidence type="ECO:0000313" key="2">
    <source>
        <dbReference type="EMBL" id="PDT19631.1"/>
    </source>
</evidence>
<evidence type="ECO:0000256" key="1">
    <source>
        <dbReference type="SAM" id="MobiDB-lite"/>
    </source>
</evidence>
<accession>A0ABX4JKX9</accession>
<dbReference type="EMBL" id="NWSY01000038">
    <property type="protein sequence ID" value="PDT19631.1"/>
    <property type="molecule type" value="Genomic_DNA"/>
</dbReference>
<gene>
    <name evidence="2" type="ORF">CO674_31675</name>
</gene>
<comment type="caution">
    <text evidence="2">The sequence shown here is derived from an EMBL/GenBank/DDBJ whole genome shotgun (WGS) entry which is preliminary data.</text>
</comment>
<feature type="region of interest" description="Disordered" evidence="1">
    <location>
        <begin position="63"/>
        <end position="89"/>
    </location>
</feature>
<evidence type="ECO:0008006" key="4">
    <source>
        <dbReference type="Google" id="ProtNLM"/>
    </source>
</evidence>
<organism evidence="2 3">
    <name type="scientific">Rhizobium hidalgonense</name>
    <dbReference type="NCBI Taxonomy" id="1538159"/>
    <lineage>
        <taxon>Bacteria</taxon>
        <taxon>Pseudomonadati</taxon>
        <taxon>Pseudomonadota</taxon>
        <taxon>Alphaproteobacteria</taxon>
        <taxon>Hyphomicrobiales</taxon>
        <taxon>Rhizobiaceae</taxon>
        <taxon>Rhizobium/Agrobacterium group</taxon>
        <taxon>Rhizobium</taxon>
    </lineage>
</organism>
<sequence length="89" mass="9379">MATKGRPGRDVENGLWSALQTRLQGVDGTTLAIKPEIMLHGVILLSRKGCGIQLPLPVVRGKGAPVSSTEPLLRCPQRPRKDAVGAADG</sequence>
<protein>
    <recommendedName>
        <fullName evidence="4">Transposase</fullName>
    </recommendedName>
</protein>
<dbReference type="Proteomes" id="UP000219914">
    <property type="component" value="Unassembled WGS sequence"/>
</dbReference>
<evidence type="ECO:0000313" key="3">
    <source>
        <dbReference type="Proteomes" id="UP000219914"/>
    </source>
</evidence>
<name>A0ABX4JKX9_9HYPH</name>
<reference evidence="2 3" key="1">
    <citation type="submission" date="2017-09" db="EMBL/GenBank/DDBJ databases">
        <title>Comparative genomics of rhizobia isolated from Phaseolus vulgaris in China.</title>
        <authorList>
            <person name="Tong W."/>
        </authorList>
    </citation>
    <scope>NUCLEOTIDE SEQUENCE [LARGE SCALE GENOMIC DNA]</scope>
    <source>
        <strain evidence="2 3">FH14</strain>
    </source>
</reference>